<dbReference type="Gene3D" id="3.30.70.1070">
    <property type="entry name" value="Sporulation related repeat"/>
    <property type="match status" value="1"/>
</dbReference>
<name>A0A370WUU1_9GAMM</name>
<keyword evidence="3 4" id="KW-0961">Cell wall biogenesis/degradation</keyword>
<feature type="domain" description="SPOR" evidence="7">
    <location>
        <begin position="226"/>
        <end position="306"/>
    </location>
</feature>
<comment type="function">
    <text evidence="4">Lytic transglycosylase with a strong preference for naked glycan strands that lack stem peptides.</text>
</comment>
<evidence type="ECO:0000256" key="4">
    <source>
        <dbReference type="HAMAP-Rule" id="MF_02071"/>
    </source>
</evidence>
<dbReference type="InterPro" id="IPR036908">
    <property type="entry name" value="RlpA-like_sf"/>
</dbReference>
<dbReference type="PROSITE" id="PS51724">
    <property type="entry name" value="SPOR"/>
    <property type="match status" value="1"/>
</dbReference>
<accession>A0A370WUU1</accession>
<evidence type="ECO:0000256" key="1">
    <source>
        <dbReference type="ARBA" id="ARBA00022729"/>
    </source>
</evidence>
<feature type="compositionally biased region" description="Basic and acidic residues" evidence="6">
    <location>
        <begin position="47"/>
        <end position="63"/>
    </location>
</feature>
<dbReference type="Pfam" id="PF05036">
    <property type="entry name" value="SPOR"/>
    <property type="match status" value="1"/>
</dbReference>
<dbReference type="GO" id="GO:0009279">
    <property type="term" value="C:cell outer membrane"/>
    <property type="evidence" value="ECO:0007669"/>
    <property type="project" value="TreeGrafter"/>
</dbReference>
<dbReference type="InterPro" id="IPR034718">
    <property type="entry name" value="RlpA"/>
</dbReference>
<feature type="region of interest" description="Disordered" evidence="6">
    <location>
        <begin position="23"/>
        <end position="92"/>
    </location>
</feature>
<dbReference type="Pfam" id="PF03330">
    <property type="entry name" value="DPBB_1"/>
    <property type="match status" value="1"/>
</dbReference>
<keyword evidence="4" id="KW-1003">Cell membrane</keyword>
<keyword evidence="1" id="KW-0732">Signal</keyword>
<dbReference type="AlphaFoldDB" id="A0A370WUU1"/>
<dbReference type="GO" id="GO:0071555">
    <property type="term" value="P:cell wall organization"/>
    <property type="evidence" value="ECO:0007669"/>
    <property type="project" value="UniProtKB-KW"/>
</dbReference>
<dbReference type="InterPro" id="IPR036680">
    <property type="entry name" value="SPOR-like_sf"/>
</dbReference>
<dbReference type="EMBL" id="QRBF01000013">
    <property type="protein sequence ID" value="RDS79777.1"/>
    <property type="molecule type" value="Genomic_DNA"/>
</dbReference>
<evidence type="ECO:0000259" key="7">
    <source>
        <dbReference type="PROSITE" id="PS51724"/>
    </source>
</evidence>
<dbReference type="HAMAP" id="MF_02071">
    <property type="entry name" value="RlpA"/>
    <property type="match status" value="1"/>
</dbReference>
<evidence type="ECO:0000313" key="8">
    <source>
        <dbReference type="EMBL" id="RDS79777.1"/>
    </source>
</evidence>
<gene>
    <name evidence="4" type="primary">rlpA</name>
    <name evidence="8" type="ORF">DWU99_20475</name>
</gene>
<reference evidence="8 9" key="1">
    <citation type="submission" date="2018-07" db="EMBL/GenBank/DDBJ databases">
        <title>Dyella monticola sp. nov. and Dyella psychrodurans sp. nov. isolated from monsoon evergreen broad-leaved forest soil of Dinghu Mountain, China.</title>
        <authorList>
            <person name="Gao Z."/>
            <person name="Qiu L."/>
        </authorList>
    </citation>
    <scope>NUCLEOTIDE SEQUENCE [LARGE SCALE GENOMIC DNA]</scope>
    <source>
        <strain evidence="8 9">4MSK11</strain>
    </source>
</reference>
<keyword evidence="4" id="KW-0449">Lipoprotein</keyword>
<evidence type="ECO:0000256" key="5">
    <source>
        <dbReference type="RuleBase" id="RU003495"/>
    </source>
</evidence>
<comment type="subcellular location">
    <subcellularLocation>
        <location evidence="4">Cell membrane</location>
        <topology evidence="4">Lipid-anchor</topology>
    </subcellularLocation>
</comment>
<dbReference type="Proteomes" id="UP000255334">
    <property type="component" value="Unassembled WGS sequence"/>
</dbReference>
<dbReference type="SUPFAM" id="SSF110997">
    <property type="entry name" value="Sporulation related repeat"/>
    <property type="match status" value="1"/>
</dbReference>
<evidence type="ECO:0000256" key="3">
    <source>
        <dbReference type="ARBA" id="ARBA00023316"/>
    </source>
</evidence>
<dbReference type="Gene3D" id="2.40.40.10">
    <property type="entry name" value="RlpA-like domain"/>
    <property type="match status" value="1"/>
</dbReference>
<dbReference type="PANTHER" id="PTHR34183:SF1">
    <property type="entry name" value="ENDOLYTIC PEPTIDOGLYCAN TRANSGLYCOSYLASE RLPA"/>
    <property type="match status" value="1"/>
</dbReference>
<sequence length="306" mass="32641">MRAAWRLPWLLATALVLVGCGGHRSTRPSSSGYSSSSAPGGSSGGGFHDDTSRPQSSRYRDGADSIPDGPPPDLSTIPEPVPKTESRSLYGNKSPYTVLGRTYTVLPTARGYDERGIASFYGSKFHGYKTSNLEDYDMYKFTAASKVLPLPSYARVTNLENGKSVIVRINDRGPFHEDRVIDLSYAAAVKIGVWPKGTGLVEVQGIDPSAPPSEETPPPPVVTATPEHPPGIYLQVGAFADPANAEHVAAQLRVANFAPVQVVDATIGGRLVHRVRVGPLADVDSADRVTSEIEQMGLPHPQVAVD</sequence>
<protein>
    <recommendedName>
        <fullName evidence="4">Endolytic peptidoglycan transglycosylase RlpA</fullName>
        <ecNumber evidence="4">4.2.2.-</ecNumber>
    </recommendedName>
</protein>
<keyword evidence="9" id="KW-1185">Reference proteome</keyword>
<dbReference type="GO" id="GO:0042834">
    <property type="term" value="F:peptidoglycan binding"/>
    <property type="evidence" value="ECO:0007669"/>
    <property type="project" value="InterPro"/>
</dbReference>
<proteinExistence type="inferred from homology"/>
<dbReference type="NCBIfam" id="TIGR00413">
    <property type="entry name" value="rlpA"/>
    <property type="match status" value="1"/>
</dbReference>
<dbReference type="OrthoDB" id="9779128at2"/>
<dbReference type="GO" id="GO:0005886">
    <property type="term" value="C:plasma membrane"/>
    <property type="evidence" value="ECO:0007669"/>
    <property type="project" value="UniProtKB-SubCell"/>
</dbReference>
<keyword evidence="2 4" id="KW-0456">Lyase</keyword>
<dbReference type="SUPFAM" id="SSF50685">
    <property type="entry name" value="Barwin-like endoglucanases"/>
    <property type="match status" value="1"/>
</dbReference>
<dbReference type="InterPro" id="IPR009009">
    <property type="entry name" value="RlpA-like_DPBB"/>
</dbReference>
<feature type="compositionally biased region" description="Low complexity" evidence="6">
    <location>
        <begin position="29"/>
        <end position="40"/>
    </location>
</feature>
<comment type="similarity">
    <text evidence="4 5">Belongs to the RlpA family.</text>
</comment>
<evidence type="ECO:0000256" key="6">
    <source>
        <dbReference type="SAM" id="MobiDB-lite"/>
    </source>
</evidence>
<comment type="caution">
    <text evidence="8">The sequence shown here is derived from an EMBL/GenBank/DDBJ whole genome shotgun (WGS) entry which is preliminary data.</text>
</comment>
<dbReference type="GO" id="GO:0008932">
    <property type="term" value="F:lytic endotransglycosylase activity"/>
    <property type="evidence" value="ECO:0007669"/>
    <property type="project" value="UniProtKB-UniRule"/>
</dbReference>
<keyword evidence="4" id="KW-0564">Palmitate</keyword>
<dbReference type="GO" id="GO:0000270">
    <property type="term" value="P:peptidoglycan metabolic process"/>
    <property type="evidence" value="ECO:0007669"/>
    <property type="project" value="UniProtKB-UniRule"/>
</dbReference>
<dbReference type="InterPro" id="IPR012997">
    <property type="entry name" value="RplA"/>
</dbReference>
<evidence type="ECO:0000313" key="9">
    <source>
        <dbReference type="Proteomes" id="UP000255334"/>
    </source>
</evidence>
<dbReference type="RefSeq" id="WP_115479965.1">
    <property type="nucleotide sequence ID" value="NZ_QRBF01000013.1"/>
</dbReference>
<dbReference type="EC" id="4.2.2.-" evidence="4"/>
<keyword evidence="4" id="KW-0472">Membrane</keyword>
<dbReference type="InterPro" id="IPR007730">
    <property type="entry name" value="SPOR-like_dom"/>
</dbReference>
<dbReference type="PROSITE" id="PS51257">
    <property type="entry name" value="PROKAR_LIPOPROTEIN"/>
    <property type="match status" value="1"/>
</dbReference>
<evidence type="ECO:0000256" key="2">
    <source>
        <dbReference type="ARBA" id="ARBA00023239"/>
    </source>
</evidence>
<dbReference type="CDD" id="cd22268">
    <property type="entry name" value="DPBB_RlpA-like"/>
    <property type="match status" value="1"/>
</dbReference>
<dbReference type="PANTHER" id="PTHR34183">
    <property type="entry name" value="ENDOLYTIC PEPTIDOGLYCAN TRANSGLYCOSYLASE RLPA"/>
    <property type="match status" value="1"/>
</dbReference>
<organism evidence="8 9">
    <name type="scientific">Dyella psychrodurans</name>
    <dbReference type="NCBI Taxonomy" id="1927960"/>
    <lineage>
        <taxon>Bacteria</taxon>
        <taxon>Pseudomonadati</taxon>
        <taxon>Pseudomonadota</taxon>
        <taxon>Gammaproteobacteria</taxon>
        <taxon>Lysobacterales</taxon>
        <taxon>Rhodanobacteraceae</taxon>
        <taxon>Dyella</taxon>
    </lineage>
</organism>